<comment type="pathway">
    <text evidence="1">Phospholipid metabolism; phosphatidylglycerol biosynthesis; phosphatidylglycerol from CDP-diacylglycerol: step 2/2.</text>
</comment>
<keyword evidence="1" id="KW-0442">Lipid degradation</keyword>
<feature type="transmembrane region" description="Helical" evidence="2">
    <location>
        <begin position="147"/>
        <end position="166"/>
    </location>
</feature>
<evidence type="ECO:0000256" key="1">
    <source>
        <dbReference type="PIRNR" id="PIRNR006162"/>
    </source>
</evidence>
<keyword evidence="1" id="KW-0378">Hydrolase</keyword>
<comment type="subcellular location">
    <subcellularLocation>
        <location evidence="1">Cell inner membrane</location>
        <topology evidence="1">Multi-pass membrane protein</topology>
    </subcellularLocation>
</comment>
<dbReference type="EMBL" id="JAGQFT020000007">
    <property type="protein sequence ID" value="MBS7457755.1"/>
    <property type="molecule type" value="Genomic_DNA"/>
</dbReference>
<dbReference type="SUPFAM" id="SSF101307">
    <property type="entry name" value="YutG-like"/>
    <property type="match status" value="1"/>
</dbReference>
<keyword evidence="2" id="KW-1133">Transmembrane helix</keyword>
<comment type="function">
    <text evidence="1">Lipid phosphatase which dephosphorylates phosphatidylglycerophosphate (PGP) to phosphatidylglycerol (PG).</text>
</comment>
<dbReference type="PANTHER" id="PTHR36305:SF1">
    <property type="entry name" value="PHOSPHATIDYLGLYCEROPHOSPHATASE A"/>
    <property type="match status" value="1"/>
</dbReference>
<dbReference type="PIRSF" id="PIRSF006162">
    <property type="entry name" value="PgpA"/>
    <property type="match status" value="1"/>
</dbReference>
<dbReference type="Proteomes" id="UP000675747">
    <property type="component" value="Unassembled WGS sequence"/>
</dbReference>
<dbReference type="InterPro" id="IPR036681">
    <property type="entry name" value="PgpA-like_sf"/>
</dbReference>
<evidence type="ECO:0000259" key="3">
    <source>
        <dbReference type="Pfam" id="PF04608"/>
    </source>
</evidence>
<reference evidence="5 6" key="1">
    <citation type="journal article" date="2021" name="Microbiol. Resour. Announc.">
        <title>Draft Genome Sequence of Coralloluteibacterium stylophorae LMG 29479T.</title>
        <authorList>
            <person name="Karlyshev A.V."/>
            <person name="Kudryashova E.B."/>
            <person name="Ariskina E.V."/>
            <person name="Conroy A.P."/>
            <person name="Abidueva E.Y."/>
        </authorList>
    </citation>
    <scope>NUCLEOTIDE SEQUENCE [LARGE SCALE GENOMIC DNA]</scope>
    <source>
        <strain evidence="5 6">LMG 29479</strain>
    </source>
</reference>
<proteinExistence type="predicted"/>
<keyword evidence="1" id="KW-0460">Magnesium</keyword>
<keyword evidence="1 2" id="KW-0812">Transmembrane</keyword>
<keyword evidence="1" id="KW-0479">Metal-binding</keyword>
<evidence type="ECO:0000313" key="6">
    <source>
        <dbReference type="Proteomes" id="UP000675747"/>
    </source>
</evidence>
<keyword evidence="1" id="KW-0443">Lipid metabolism</keyword>
<dbReference type="EMBL" id="JAGQFT010000128">
    <property type="protein sequence ID" value="MBR0563401.1"/>
    <property type="molecule type" value="Genomic_DNA"/>
</dbReference>
<comment type="cofactor">
    <cofactor evidence="1">
        <name>Mg(2+)</name>
        <dbReference type="ChEBI" id="CHEBI:18420"/>
    </cofactor>
</comment>
<gene>
    <name evidence="5" type="ORF">KB893_011505</name>
    <name evidence="4" type="ORF">KB893_12885</name>
</gene>
<dbReference type="GO" id="GO:0009395">
    <property type="term" value="P:phospholipid catabolic process"/>
    <property type="evidence" value="ECO:0007669"/>
    <property type="project" value="UniProtKB-KW"/>
</dbReference>
<name>A0A8J7VWV4_9GAMM</name>
<dbReference type="InterPro" id="IPR007686">
    <property type="entry name" value="YutG/PgpA"/>
</dbReference>
<keyword evidence="1" id="KW-1003">Cell membrane</keyword>
<sequence>MSQPATSTGQDRSLLRAPILLKHPAGWLATGLGVGLAPRAPGTVGSIAALAPWLFLRELPLPAYVAVLAAFFAFGCWAARWVIRRTGVQDPGVVVLDEFVGMWITLAAAPAGWAWMLAGLLVFRLFDVLKPWPVSWADRRIKGGFGAMFDDALAGVFALLVLQLAARVLPL</sequence>
<keyword evidence="1 2" id="KW-0472">Membrane</keyword>
<organism evidence="4">
    <name type="scientific">Coralloluteibacterium stylophorae</name>
    <dbReference type="NCBI Taxonomy" id="1776034"/>
    <lineage>
        <taxon>Bacteria</taxon>
        <taxon>Pseudomonadati</taxon>
        <taxon>Pseudomonadota</taxon>
        <taxon>Gammaproteobacteria</taxon>
        <taxon>Lysobacterales</taxon>
        <taxon>Lysobacteraceae</taxon>
        <taxon>Coralloluteibacterium</taxon>
    </lineage>
</organism>
<keyword evidence="1" id="KW-0997">Cell inner membrane</keyword>
<dbReference type="GO" id="GO:0046872">
    <property type="term" value="F:metal ion binding"/>
    <property type="evidence" value="ECO:0007669"/>
    <property type="project" value="UniProtKB-KW"/>
</dbReference>
<dbReference type="GO" id="GO:0006655">
    <property type="term" value="P:phosphatidylglycerol biosynthetic process"/>
    <property type="evidence" value="ECO:0007669"/>
    <property type="project" value="UniProtKB-UniPathway"/>
</dbReference>
<evidence type="ECO:0000313" key="5">
    <source>
        <dbReference type="EMBL" id="MBS7457755.1"/>
    </source>
</evidence>
<dbReference type="UniPathway" id="UPA00084">
    <property type="reaction ID" value="UER00504"/>
</dbReference>
<dbReference type="AlphaFoldDB" id="A0A8J7VWV4"/>
<protein>
    <recommendedName>
        <fullName evidence="1">Phosphatidylglycerophosphatase A</fullName>
        <ecNumber evidence="1">3.1.3.27</ecNumber>
    </recommendedName>
    <alternativeName>
        <fullName evidence="1">Phosphatidylglycerolphosphate phosphatase A</fullName>
    </alternativeName>
</protein>
<feature type="domain" description="YutG/PgpA" evidence="3">
    <location>
        <begin position="27"/>
        <end position="165"/>
    </location>
</feature>
<keyword evidence="1" id="KW-1208">Phospholipid metabolism</keyword>
<comment type="catalytic activity">
    <reaction evidence="1">
        <text>a 1,2-diacyl-sn-glycero-3-phospho-(1'-sn-glycero-3'-phosphate) + H2O = a 1,2-diacyl-sn-glycero-3-phospho-(1'-sn-glycerol) + phosphate</text>
        <dbReference type="Rhea" id="RHEA:33751"/>
        <dbReference type="ChEBI" id="CHEBI:15377"/>
        <dbReference type="ChEBI" id="CHEBI:43474"/>
        <dbReference type="ChEBI" id="CHEBI:60110"/>
        <dbReference type="ChEBI" id="CHEBI:64716"/>
        <dbReference type="EC" id="3.1.3.27"/>
    </reaction>
</comment>
<comment type="caution">
    <text evidence="4">The sequence shown here is derived from an EMBL/GenBank/DDBJ whole genome shotgun (WGS) entry which is preliminary data.</text>
</comment>
<evidence type="ECO:0000256" key="2">
    <source>
        <dbReference type="SAM" id="Phobius"/>
    </source>
</evidence>
<accession>A0A8J7VWV4</accession>
<keyword evidence="6" id="KW-1185">Reference proteome</keyword>
<reference evidence="4" key="2">
    <citation type="submission" date="2021-04" db="EMBL/GenBank/DDBJ databases">
        <authorList>
            <person name="Karlyshev A.V."/>
        </authorList>
    </citation>
    <scope>NUCLEOTIDE SEQUENCE</scope>
    <source>
        <strain evidence="4">LMG 29479</strain>
    </source>
</reference>
<dbReference type="RefSeq" id="WP_211927311.1">
    <property type="nucleotide sequence ID" value="NZ_JAGQFT020000007.1"/>
</dbReference>
<dbReference type="EC" id="3.1.3.27" evidence="1"/>
<feature type="transmembrane region" description="Helical" evidence="2">
    <location>
        <begin position="103"/>
        <end position="126"/>
    </location>
</feature>
<dbReference type="Pfam" id="PF04608">
    <property type="entry name" value="PgpA"/>
    <property type="match status" value="1"/>
</dbReference>
<dbReference type="GO" id="GO:0005886">
    <property type="term" value="C:plasma membrane"/>
    <property type="evidence" value="ECO:0007669"/>
    <property type="project" value="UniProtKB-SubCell"/>
</dbReference>
<keyword evidence="1" id="KW-0595">Phospholipid degradation</keyword>
<feature type="transmembrane region" description="Helical" evidence="2">
    <location>
        <begin position="63"/>
        <end position="83"/>
    </location>
</feature>
<dbReference type="GO" id="GO:0008962">
    <property type="term" value="F:phosphatidylglycerophosphatase activity"/>
    <property type="evidence" value="ECO:0007669"/>
    <property type="project" value="UniProtKB-EC"/>
</dbReference>
<dbReference type="InterPro" id="IPR026037">
    <property type="entry name" value="PgpA"/>
</dbReference>
<dbReference type="CDD" id="cd06971">
    <property type="entry name" value="PgpA"/>
    <property type="match status" value="1"/>
</dbReference>
<dbReference type="PANTHER" id="PTHR36305">
    <property type="entry name" value="PHOSPHATIDYLGLYCEROPHOSPHATASE A"/>
    <property type="match status" value="1"/>
</dbReference>
<evidence type="ECO:0000313" key="4">
    <source>
        <dbReference type="EMBL" id="MBR0563401.1"/>
    </source>
</evidence>